<comment type="caution">
    <text evidence="1">The sequence shown here is derived from an EMBL/GenBank/DDBJ whole genome shotgun (WGS) entry which is preliminary data.</text>
</comment>
<reference evidence="2" key="1">
    <citation type="journal article" date="2022" name="Mol. Ecol. Resour.">
        <title>The genomes of chicory, endive, great burdock and yacon provide insights into Asteraceae palaeo-polyploidization history and plant inulin production.</title>
        <authorList>
            <person name="Fan W."/>
            <person name="Wang S."/>
            <person name="Wang H."/>
            <person name="Wang A."/>
            <person name="Jiang F."/>
            <person name="Liu H."/>
            <person name="Zhao H."/>
            <person name="Xu D."/>
            <person name="Zhang Y."/>
        </authorList>
    </citation>
    <scope>NUCLEOTIDE SEQUENCE [LARGE SCALE GENOMIC DNA]</scope>
    <source>
        <strain evidence="2">cv. Niubang</strain>
    </source>
</reference>
<keyword evidence="2" id="KW-1185">Reference proteome</keyword>
<sequence>MPPMPQLRERVKVLGLSRIRNKGFLIRASSYTEAEIDLQDTSDDDHDDNDGSHDALLHLIPPHMGHSF</sequence>
<dbReference type="Proteomes" id="UP001055879">
    <property type="component" value="Linkage Group LG04"/>
</dbReference>
<dbReference type="EMBL" id="CM042050">
    <property type="protein sequence ID" value="KAI3735742.1"/>
    <property type="molecule type" value="Genomic_DNA"/>
</dbReference>
<gene>
    <name evidence="1" type="ORF">L6452_15252</name>
</gene>
<organism evidence="1 2">
    <name type="scientific">Arctium lappa</name>
    <name type="common">Greater burdock</name>
    <name type="synonym">Lappa major</name>
    <dbReference type="NCBI Taxonomy" id="4217"/>
    <lineage>
        <taxon>Eukaryota</taxon>
        <taxon>Viridiplantae</taxon>
        <taxon>Streptophyta</taxon>
        <taxon>Embryophyta</taxon>
        <taxon>Tracheophyta</taxon>
        <taxon>Spermatophyta</taxon>
        <taxon>Magnoliopsida</taxon>
        <taxon>eudicotyledons</taxon>
        <taxon>Gunneridae</taxon>
        <taxon>Pentapetalae</taxon>
        <taxon>asterids</taxon>
        <taxon>campanulids</taxon>
        <taxon>Asterales</taxon>
        <taxon>Asteraceae</taxon>
        <taxon>Carduoideae</taxon>
        <taxon>Cardueae</taxon>
        <taxon>Arctiinae</taxon>
        <taxon>Arctium</taxon>
    </lineage>
</organism>
<evidence type="ECO:0000313" key="1">
    <source>
        <dbReference type="EMBL" id="KAI3735742.1"/>
    </source>
</evidence>
<accession>A0ACB9CN69</accession>
<protein>
    <submittedName>
        <fullName evidence="1">Uncharacterized protein</fullName>
    </submittedName>
</protein>
<proteinExistence type="predicted"/>
<reference evidence="1 2" key="2">
    <citation type="journal article" date="2022" name="Mol. Ecol. Resour.">
        <title>The genomes of chicory, endive, great burdock and yacon provide insights into Asteraceae paleo-polyploidization history and plant inulin production.</title>
        <authorList>
            <person name="Fan W."/>
            <person name="Wang S."/>
            <person name="Wang H."/>
            <person name="Wang A."/>
            <person name="Jiang F."/>
            <person name="Liu H."/>
            <person name="Zhao H."/>
            <person name="Xu D."/>
            <person name="Zhang Y."/>
        </authorList>
    </citation>
    <scope>NUCLEOTIDE SEQUENCE [LARGE SCALE GENOMIC DNA]</scope>
    <source>
        <strain evidence="2">cv. Niubang</strain>
    </source>
</reference>
<evidence type="ECO:0000313" key="2">
    <source>
        <dbReference type="Proteomes" id="UP001055879"/>
    </source>
</evidence>
<name>A0ACB9CN69_ARCLA</name>